<proteinExistence type="predicted"/>
<keyword evidence="3" id="KW-1185">Reference proteome</keyword>
<dbReference type="Pfam" id="PF10387">
    <property type="entry name" value="DUF2442"/>
    <property type="match status" value="1"/>
</dbReference>
<dbReference type="RefSeq" id="WP_153344635.1">
    <property type="nucleotide sequence ID" value="NZ_WIVE01000038.1"/>
</dbReference>
<reference evidence="2 3" key="1">
    <citation type="submission" date="2019-10" db="EMBL/GenBank/DDBJ databases">
        <title>Draft whole-genome sequence of the purple nonsulfur photosynthetic bacterium Roseospira navarrensis DSM 15114.</title>
        <authorList>
            <person name="Kyndt J.A."/>
            <person name="Meyer T.E."/>
        </authorList>
    </citation>
    <scope>NUCLEOTIDE SEQUENCE [LARGE SCALE GENOMIC DNA]</scope>
    <source>
        <strain evidence="2 3">DSM 15114</strain>
    </source>
</reference>
<dbReference type="EMBL" id="WIVE01000038">
    <property type="protein sequence ID" value="MQX37296.1"/>
    <property type="molecule type" value="Genomic_DNA"/>
</dbReference>
<dbReference type="OrthoDB" id="9802153at2"/>
<keyword evidence="1" id="KW-1133">Transmembrane helix</keyword>
<accession>A0A7X2D3Y5</accession>
<protein>
    <submittedName>
        <fullName evidence="2">DUF2442 domain-containing protein</fullName>
    </submittedName>
</protein>
<dbReference type="InterPro" id="IPR036782">
    <property type="entry name" value="NE0471-like_N"/>
</dbReference>
<gene>
    <name evidence="2" type="ORF">GHC57_12280</name>
</gene>
<feature type="transmembrane region" description="Helical" evidence="1">
    <location>
        <begin position="6"/>
        <end position="23"/>
    </location>
</feature>
<dbReference type="Gene3D" id="3.30.2020.10">
    <property type="entry name" value="NE0471-like N-terminal domain"/>
    <property type="match status" value="1"/>
</dbReference>
<dbReference type="InterPro" id="IPR018841">
    <property type="entry name" value="DUF2442"/>
</dbReference>
<organism evidence="2 3">
    <name type="scientific">Roseospira navarrensis</name>
    <dbReference type="NCBI Taxonomy" id="140058"/>
    <lineage>
        <taxon>Bacteria</taxon>
        <taxon>Pseudomonadati</taxon>
        <taxon>Pseudomonadota</taxon>
        <taxon>Alphaproteobacteria</taxon>
        <taxon>Rhodospirillales</taxon>
        <taxon>Rhodospirillaceae</taxon>
        <taxon>Roseospira</taxon>
    </lineage>
</organism>
<keyword evidence="1" id="KW-0812">Transmembrane</keyword>
<dbReference type="Proteomes" id="UP000434582">
    <property type="component" value="Unassembled WGS sequence"/>
</dbReference>
<evidence type="ECO:0000256" key="1">
    <source>
        <dbReference type="SAM" id="Phobius"/>
    </source>
</evidence>
<evidence type="ECO:0000313" key="3">
    <source>
        <dbReference type="Proteomes" id="UP000434582"/>
    </source>
</evidence>
<dbReference type="AlphaFoldDB" id="A0A7X2D3Y5"/>
<sequence>MSPDAIHVIALPGYWLAVTFVTGERRLFDMKPYLGFPAFEALQDEDLFRAVRIVHGVVTWTDEIDLSPDTLYLKSAPSEDTRRDTA</sequence>
<name>A0A7X2D3Y5_9PROT</name>
<comment type="caution">
    <text evidence="2">The sequence shown here is derived from an EMBL/GenBank/DDBJ whole genome shotgun (WGS) entry which is preliminary data.</text>
</comment>
<keyword evidence="1" id="KW-0472">Membrane</keyword>
<dbReference type="SUPFAM" id="SSF143880">
    <property type="entry name" value="NE0471 N-terminal domain-like"/>
    <property type="match status" value="1"/>
</dbReference>
<evidence type="ECO:0000313" key="2">
    <source>
        <dbReference type="EMBL" id="MQX37296.1"/>
    </source>
</evidence>